<dbReference type="PANTHER" id="PTHR22911:SF6">
    <property type="entry name" value="SOLUTE CARRIER FAMILY 35 MEMBER G1"/>
    <property type="match status" value="1"/>
</dbReference>
<dbReference type="Pfam" id="PF00892">
    <property type="entry name" value="EamA"/>
    <property type="match status" value="2"/>
</dbReference>
<feature type="transmembrane region" description="Helical" evidence="7">
    <location>
        <begin position="159"/>
        <end position="175"/>
    </location>
</feature>
<feature type="domain" description="EamA" evidence="8">
    <location>
        <begin position="17"/>
        <end position="149"/>
    </location>
</feature>
<gene>
    <name evidence="9" type="ORF">M2319_003852</name>
</gene>
<dbReference type="Proteomes" id="UP001209755">
    <property type="component" value="Unassembled WGS sequence"/>
</dbReference>
<feature type="transmembrane region" description="Helical" evidence="7">
    <location>
        <begin position="107"/>
        <end position="126"/>
    </location>
</feature>
<feature type="transmembrane region" description="Helical" evidence="7">
    <location>
        <begin position="135"/>
        <end position="153"/>
    </location>
</feature>
<feature type="transmembrane region" description="Helical" evidence="7">
    <location>
        <begin position="272"/>
        <end position="289"/>
    </location>
</feature>
<keyword evidence="4 7" id="KW-1133">Transmembrane helix</keyword>
<evidence type="ECO:0000256" key="2">
    <source>
        <dbReference type="ARBA" id="ARBA00009853"/>
    </source>
</evidence>
<evidence type="ECO:0000256" key="5">
    <source>
        <dbReference type="ARBA" id="ARBA00023136"/>
    </source>
</evidence>
<keyword evidence="5 7" id="KW-0472">Membrane</keyword>
<feature type="transmembrane region" description="Helical" evidence="7">
    <location>
        <begin position="81"/>
        <end position="101"/>
    </location>
</feature>
<sequence>MFDFARLQETAVGRNMAGALAMLVSGLGYTVNDAFTKTVSDHLPTGEIIFVRGIFASAMIVAILVATGFYRRVRVPRSAAFATRIFGEVGATVLFLAALFHMPIAEATVILQIAPLAVTAASAVFLKEAVGWRRWTAVTIGFCGILLIVRPGFSGFDAWALVALAAVVFIVIRDLSTRLISADIPTLTITMMTTFTITVLGLAMGALETWVMPTAAEVFFLFAAAVFIIIGYFFIIVAMRVADIGFVSPFRYAIVLYAGILGYAIWGDVPDLPMVVGAAIVIATGIYTFHRERLVRRTDPEAAPSPRPPGAGPPLANG</sequence>
<feature type="domain" description="EamA" evidence="8">
    <location>
        <begin position="159"/>
        <end position="283"/>
    </location>
</feature>
<evidence type="ECO:0000256" key="1">
    <source>
        <dbReference type="ARBA" id="ARBA00004141"/>
    </source>
</evidence>
<comment type="similarity">
    <text evidence="2">Belongs to the drug/metabolite transporter (DMT) superfamily. 10 TMS drug/metabolite exporter (DME) (TC 2.A.7.3) family.</text>
</comment>
<feature type="transmembrane region" description="Helical" evidence="7">
    <location>
        <begin position="187"/>
        <end position="207"/>
    </location>
</feature>
<comment type="caution">
    <text evidence="9">The sequence shown here is derived from an EMBL/GenBank/DDBJ whole genome shotgun (WGS) entry which is preliminary data.</text>
</comment>
<keyword evidence="3 7" id="KW-0812">Transmembrane</keyword>
<evidence type="ECO:0000313" key="9">
    <source>
        <dbReference type="EMBL" id="MCW2309498.1"/>
    </source>
</evidence>
<feature type="transmembrane region" description="Helical" evidence="7">
    <location>
        <begin position="250"/>
        <end position="266"/>
    </location>
</feature>
<keyword evidence="10" id="KW-1185">Reference proteome</keyword>
<evidence type="ECO:0000259" key="8">
    <source>
        <dbReference type="Pfam" id="PF00892"/>
    </source>
</evidence>
<dbReference type="EMBL" id="JAOQNS010000012">
    <property type="protein sequence ID" value="MCW2309498.1"/>
    <property type="molecule type" value="Genomic_DNA"/>
</dbReference>
<name>A0ABT3HGH2_9HYPH</name>
<evidence type="ECO:0000256" key="4">
    <source>
        <dbReference type="ARBA" id="ARBA00022989"/>
    </source>
</evidence>
<accession>A0ABT3HGH2</accession>
<feature type="region of interest" description="Disordered" evidence="6">
    <location>
        <begin position="298"/>
        <end position="318"/>
    </location>
</feature>
<protein>
    <submittedName>
        <fullName evidence="9">Drug/metabolite transporter (DMT)-like permease</fullName>
    </submittedName>
</protein>
<feature type="transmembrane region" description="Helical" evidence="7">
    <location>
        <begin position="219"/>
        <end position="238"/>
    </location>
</feature>
<dbReference type="InterPro" id="IPR000620">
    <property type="entry name" value="EamA_dom"/>
</dbReference>
<feature type="transmembrane region" description="Helical" evidence="7">
    <location>
        <begin position="12"/>
        <end position="29"/>
    </location>
</feature>
<comment type="subcellular location">
    <subcellularLocation>
        <location evidence="1">Membrane</location>
        <topology evidence="1">Multi-pass membrane protein</topology>
    </subcellularLocation>
</comment>
<feature type="transmembrane region" description="Helical" evidence="7">
    <location>
        <begin position="49"/>
        <end position="69"/>
    </location>
</feature>
<reference evidence="10" key="1">
    <citation type="submission" date="2023-07" db="EMBL/GenBank/DDBJ databases">
        <title>Genome sequencing of Purple Non-Sulfur Bacteria from various extreme environments.</title>
        <authorList>
            <person name="Mayer M."/>
        </authorList>
    </citation>
    <scope>NUCLEOTIDE SEQUENCE [LARGE SCALE GENOMIC DNA]</scope>
    <source>
        <strain evidence="10">DSM 17935</strain>
    </source>
</reference>
<evidence type="ECO:0000256" key="3">
    <source>
        <dbReference type="ARBA" id="ARBA00022692"/>
    </source>
</evidence>
<dbReference type="InterPro" id="IPR037185">
    <property type="entry name" value="EmrE-like"/>
</dbReference>
<dbReference type="SUPFAM" id="SSF103481">
    <property type="entry name" value="Multidrug resistance efflux transporter EmrE"/>
    <property type="match status" value="2"/>
</dbReference>
<proteinExistence type="inferred from homology"/>
<feature type="compositionally biased region" description="Pro residues" evidence="6">
    <location>
        <begin position="303"/>
        <end position="312"/>
    </location>
</feature>
<organism evidence="9 10">
    <name type="scientific">Rhodobium gokarnense</name>
    <dbReference type="NCBI Taxonomy" id="364296"/>
    <lineage>
        <taxon>Bacteria</taxon>
        <taxon>Pseudomonadati</taxon>
        <taxon>Pseudomonadota</taxon>
        <taxon>Alphaproteobacteria</taxon>
        <taxon>Hyphomicrobiales</taxon>
        <taxon>Rhodobiaceae</taxon>
        <taxon>Rhodobium</taxon>
    </lineage>
</organism>
<evidence type="ECO:0000313" key="10">
    <source>
        <dbReference type="Proteomes" id="UP001209755"/>
    </source>
</evidence>
<evidence type="ECO:0000256" key="6">
    <source>
        <dbReference type="SAM" id="MobiDB-lite"/>
    </source>
</evidence>
<evidence type="ECO:0000256" key="7">
    <source>
        <dbReference type="SAM" id="Phobius"/>
    </source>
</evidence>
<dbReference type="PANTHER" id="PTHR22911">
    <property type="entry name" value="ACYL-MALONYL CONDENSING ENZYME-RELATED"/>
    <property type="match status" value="1"/>
</dbReference>